<evidence type="ECO:0000313" key="2">
    <source>
        <dbReference type="Proteomes" id="UP000199017"/>
    </source>
</evidence>
<dbReference type="EMBL" id="FNDU01000018">
    <property type="protein sequence ID" value="SDJ00756.1"/>
    <property type="molecule type" value="Genomic_DNA"/>
</dbReference>
<dbReference type="RefSeq" id="WP_091587690.1">
    <property type="nucleotide sequence ID" value="NZ_FNDU01000018.1"/>
</dbReference>
<accession>A0A1G8Q883</accession>
<dbReference type="AlphaFoldDB" id="A0A1G8Q883"/>
<dbReference type="Proteomes" id="UP000199017">
    <property type="component" value="Unassembled WGS sequence"/>
</dbReference>
<sequence>MIIEQRFHQIKAVDSSDLEIELKGLIEQYSENEELFPLLKQVIKTRDKDYLAILDLHHKSREKG</sequence>
<evidence type="ECO:0000313" key="1">
    <source>
        <dbReference type="EMBL" id="SDJ00756.1"/>
    </source>
</evidence>
<gene>
    <name evidence="1" type="ORF">SAMN05216352_11834</name>
</gene>
<reference evidence="1 2" key="1">
    <citation type="submission" date="2016-10" db="EMBL/GenBank/DDBJ databases">
        <authorList>
            <person name="de Groot N.N."/>
        </authorList>
    </citation>
    <scope>NUCLEOTIDE SEQUENCE [LARGE SCALE GENOMIC DNA]</scope>
    <source>
        <strain evidence="2">P4B,CCM 7963,CECT 7998,DSM 25260,IBRC-M 10614,KCTC 13821</strain>
    </source>
</reference>
<name>A0A1G8Q883_9BACI</name>
<keyword evidence="2" id="KW-1185">Reference proteome</keyword>
<organism evidence="1 2">
    <name type="scientific">Alteribacillus bidgolensis</name>
    <dbReference type="NCBI Taxonomy" id="930129"/>
    <lineage>
        <taxon>Bacteria</taxon>
        <taxon>Bacillati</taxon>
        <taxon>Bacillota</taxon>
        <taxon>Bacilli</taxon>
        <taxon>Bacillales</taxon>
        <taxon>Bacillaceae</taxon>
        <taxon>Alteribacillus</taxon>
    </lineage>
</organism>
<proteinExistence type="predicted"/>
<protein>
    <submittedName>
        <fullName evidence="1">Uncharacterized protein</fullName>
    </submittedName>
</protein>